<feature type="compositionally biased region" description="Basic and acidic residues" evidence="1">
    <location>
        <begin position="148"/>
        <end position="165"/>
    </location>
</feature>
<evidence type="ECO:0000256" key="1">
    <source>
        <dbReference type="SAM" id="MobiDB-lite"/>
    </source>
</evidence>
<feature type="compositionally biased region" description="Basic and acidic residues" evidence="1">
    <location>
        <begin position="120"/>
        <end position="130"/>
    </location>
</feature>
<feature type="compositionally biased region" description="Acidic residues" evidence="1">
    <location>
        <begin position="1020"/>
        <end position="1033"/>
    </location>
</feature>
<evidence type="ECO:0008006" key="4">
    <source>
        <dbReference type="Google" id="ProtNLM"/>
    </source>
</evidence>
<dbReference type="EMBL" id="JAZHXI010000004">
    <property type="protein sequence ID" value="KAL2072617.1"/>
    <property type="molecule type" value="Genomic_DNA"/>
</dbReference>
<feature type="compositionally biased region" description="Basic and acidic residues" evidence="1">
    <location>
        <begin position="442"/>
        <end position="497"/>
    </location>
</feature>
<feature type="compositionally biased region" description="Acidic residues" evidence="1">
    <location>
        <begin position="859"/>
        <end position="878"/>
    </location>
</feature>
<feature type="compositionally biased region" description="Acidic residues" evidence="1">
    <location>
        <begin position="764"/>
        <end position="775"/>
    </location>
</feature>
<evidence type="ECO:0000313" key="2">
    <source>
        <dbReference type="EMBL" id="KAL2072617.1"/>
    </source>
</evidence>
<evidence type="ECO:0000313" key="3">
    <source>
        <dbReference type="Proteomes" id="UP001595075"/>
    </source>
</evidence>
<feature type="compositionally biased region" description="Polar residues" evidence="1">
    <location>
        <begin position="634"/>
        <end position="643"/>
    </location>
</feature>
<dbReference type="Proteomes" id="UP001595075">
    <property type="component" value="Unassembled WGS sequence"/>
</dbReference>
<accession>A0ABR4CSR5</accession>
<feature type="compositionally biased region" description="Polar residues" evidence="1">
    <location>
        <begin position="954"/>
        <end position="963"/>
    </location>
</feature>
<feature type="compositionally biased region" description="Low complexity" evidence="1">
    <location>
        <begin position="614"/>
        <end position="633"/>
    </location>
</feature>
<feature type="compositionally biased region" description="Polar residues" evidence="1">
    <location>
        <begin position="211"/>
        <end position="221"/>
    </location>
</feature>
<feature type="compositionally biased region" description="Polar residues" evidence="1">
    <location>
        <begin position="228"/>
        <end position="238"/>
    </location>
</feature>
<feature type="compositionally biased region" description="Polar residues" evidence="1">
    <location>
        <begin position="344"/>
        <end position="364"/>
    </location>
</feature>
<keyword evidence="3" id="KW-1185">Reference proteome</keyword>
<comment type="caution">
    <text evidence="2">The sequence shown here is derived from an EMBL/GenBank/DDBJ whole genome shotgun (WGS) entry which is preliminary data.</text>
</comment>
<sequence>MASPMGPPLPAGYSLRVQLFGPTAYDATDKPLRCFRVVASPDYTVEEFCVEASRIHQINYGQPLTLKKVQDDQQFDITQSEIIGSLFATASTIRFVQASAIPGREDSVAPNSALRFDPSASRKREREGSSRVEGPTSVNPWKPNKRQRVADPDEPLPSRENEENAGHILRTNGRISDANVIPNSQESIILGNTNGHSLNSRHQHDLDEDSNLPSLRGNSSPLEEATARAQSHVSSSRAKSYHIQRATERGTSVSTAATSPLSLEQGSIQNGTNSTSQRRAPNPRPADRHRNGKPSQSRDEKSIYEDIAPDDEEFGLAALAKQRKASRSARNSPSGFLGLERAKSNLNTPPSGSRRSAPREQNTPGELPLTPNSKEREERKKQKLQAEEARKTRLAAAEARQAEETHQAEVERAKREEQERIEVEEFQRGEAERKAAIARANKAQEEREAKEKQKADEVRRREEARVAKEQADEEKRIEDERLAKEKAAADEAERLREEEEEVAAALRRKKKTPIPEASRHSKSSSPVITKARGGTPGSSSTPFIPGQRKSALKRTTSSQAMRSSSPAGSKASTDDSMSGIELQMSAPKPHSRRVSFRDEPEQTITPIRPPTRILPPKFGTPKTTPNSSTPKSSANVATPNSTTPKPSAANSKSAPATSSTPNSSQILPPARKFTPILPPGRSVTRSSLGRSITPVQSKISPTPKEPTPDAAKKPSPVPAPVARKSITPVPRKSATPVPRKSVTPVAMPKEKSKSVEPETKNPSEDEPSEEDSEEEQYSKPILEEQPDLAVKPSTETDSSEDDEDETVSKKEIDEDETQSHNSSLRDSRSPVIFSQHPRSTDTIKARRSVQPESDHSSESEVDDDDDQDQLEEDSDIDEDSKSTPRNKFLDDEADEGSSSSGSDNEDEAENEEDEDEEDKAERDAEDDEEVEVPNSSPPVLPPHKHQASPKPAGINSTHSTIPDSSALVYPPTSSIAPRPSMKVGVSLSSLNRNRSMLATSSAIKPVVSRSGQRTLQAMDEGSDESEEESDDNSSDSSDSETTKPAQKVKVSTQQDDSDSDSSSNSDSDDEVEDEEKKIRDELALEIAGLNATDNASFLSPKLYKTSTQQQDNSKDRKKKAEKKPDKWVTGQKFNTSF</sequence>
<feature type="compositionally biased region" description="Polar residues" evidence="1">
    <location>
        <begin position="191"/>
        <end position="200"/>
    </location>
</feature>
<reference evidence="2 3" key="1">
    <citation type="journal article" date="2024" name="Commun. Biol.">
        <title>Comparative genomic analysis of thermophilic fungi reveals convergent evolutionary adaptations and gene losses.</title>
        <authorList>
            <person name="Steindorff A.S."/>
            <person name="Aguilar-Pontes M.V."/>
            <person name="Robinson A.J."/>
            <person name="Andreopoulos B."/>
            <person name="LaButti K."/>
            <person name="Kuo A."/>
            <person name="Mondo S."/>
            <person name="Riley R."/>
            <person name="Otillar R."/>
            <person name="Haridas S."/>
            <person name="Lipzen A."/>
            <person name="Grimwood J."/>
            <person name="Schmutz J."/>
            <person name="Clum A."/>
            <person name="Reid I.D."/>
            <person name="Moisan M.C."/>
            <person name="Butler G."/>
            <person name="Nguyen T.T.M."/>
            <person name="Dewar K."/>
            <person name="Conant G."/>
            <person name="Drula E."/>
            <person name="Henrissat B."/>
            <person name="Hansel C."/>
            <person name="Singer S."/>
            <person name="Hutchinson M.I."/>
            <person name="de Vries R.P."/>
            <person name="Natvig D.O."/>
            <person name="Powell A.J."/>
            <person name="Tsang A."/>
            <person name="Grigoriev I.V."/>
        </authorList>
    </citation>
    <scope>NUCLEOTIDE SEQUENCE [LARGE SCALE GENOMIC DNA]</scope>
    <source>
        <strain evidence="2 3">CBS 494.80</strain>
    </source>
</reference>
<feature type="compositionally biased region" description="Polar residues" evidence="1">
    <location>
        <begin position="683"/>
        <end position="700"/>
    </location>
</feature>
<feature type="compositionally biased region" description="Polar residues" evidence="1">
    <location>
        <begin position="249"/>
        <end position="279"/>
    </location>
</feature>
<feature type="compositionally biased region" description="Polar residues" evidence="1">
    <location>
        <begin position="553"/>
        <end position="576"/>
    </location>
</feature>
<feature type="region of interest" description="Disordered" evidence="1">
    <location>
        <begin position="106"/>
        <end position="179"/>
    </location>
</feature>
<feature type="compositionally biased region" description="Acidic residues" evidence="1">
    <location>
        <begin position="903"/>
        <end position="931"/>
    </location>
</feature>
<proteinExistence type="predicted"/>
<feature type="region of interest" description="Disordered" evidence="1">
    <location>
        <begin position="191"/>
        <end position="303"/>
    </location>
</feature>
<feature type="region of interest" description="Disordered" evidence="1">
    <location>
        <begin position="998"/>
        <end position="1137"/>
    </location>
</feature>
<feature type="compositionally biased region" description="Basic and acidic residues" evidence="1">
    <location>
        <begin position="748"/>
        <end position="763"/>
    </location>
</feature>
<feature type="compositionally biased region" description="Basic and acidic residues" evidence="1">
    <location>
        <begin position="373"/>
        <end position="391"/>
    </location>
</feature>
<feature type="compositionally biased region" description="Basic and acidic residues" evidence="1">
    <location>
        <begin position="879"/>
        <end position="890"/>
    </location>
</feature>
<feature type="region of interest" description="Disordered" evidence="1">
    <location>
        <begin position="322"/>
        <end position="981"/>
    </location>
</feature>
<name>A0ABR4CSR5_9HELO</name>
<protein>
    <recommendedName>
        <fullName evidence="4">Nucleolar protein Dnt1-like N-terminal domain-containing protein</fullName>
    </recommendedName>
</protein>
<organism evidence="2 3">
    <name type="scientific">Oculimacula yallundae</name>
    <dbReference type="NCBI Taxonomy" id="86028"/>
    <lineage>
        <taxon>Eukaryota</taxon>
        <taxon>Fungi</taxon>
        <taxon>Dikarya</taxon>
        <taxon>Ascomycota</taxon>
        <taxon>Pezizomycotina</taxon>
        <taxon>Leotiomycetes</taxon>
        <taxon>Helotiales</taxon>
        <taxon>Ploettnerulaceae</taxon>
        <taxon>Oculimacula</taxon>
    </lineage>
</organism>
<feature type="compositionally biased region" description="Low complexity" evidence="1">
    <location>
        <begin position="644"/>
        <end position="664"/>
    </location>
</feature>
<feature type="compositionally biased region" description="Basic and acidic residues" evidence="1">
    <location>
        <begin position="400"/>
        <end position="435"/>
    </location>
</feature>
<gene>
    <name evidence="2" type="ORF">VTL71DRAFT_11960</name>
</gene>